<dbReference type="AlphaFoldDB" id="A0ABD6C9R0"/>
<comment type="caution">
    <text evidence="2">The sequence shown here is derived from an EMBL/GenBank/DDBJ whole genome shotgun (WGS) entry which is preliminary data.</text>
</comment>
<proteinExistence type="predicted"/>
<keyword evidence="1" id="KW-0812">Transmembrane</keyword>
<dbReference type="Pfam" id="PF26448">
    <property type="entry name" value="DUF8127"/>
    <property type="match status" value="1"/>
</dbReference>
<evidence type="ECO:0000313" key="2">
    <source>
        <dbReference type="EMBL" id="MFD1586935.1"/>
    </source>
</evidence>
<dbReference type="Proteomes" id="UP001597119">
    <property type="component" value="Unassembled WGS sequence"/>
</dbReference>
<reference evidence="2 3" key="1">
    <citation type="journal article" date="2019" name="Int. J. Syst. Evol. Microbiol.">
        <title>The Global Catalogue of Microorganisms (GCM) 10K type strain sequencing project: providing services to taxonomists for standard genome sequencing and annotation.</title>
        <authorList>
            <consortium name="The Broad Institute Genomics Platform"/>
            <consortium name="The Broad Institute Genome Sequencing Center for Infectious Disease"/>
            <person name="Wu L."/>
            <person name="Ma J."/>
        </authorList>
    </citation>
    <scope>NUCLEOTIDE SEQUENCE [LARGE SCALE GENOMIC DNA]</scope>
    <source>
        <strain evidence="2 3">CGMCC 1.12125</strain>
    </source>
</reference>
<accession>A0ABD6C9R0</accession>
<protein>
    <recommendedName>
        <fullName evidence="4">DUF3592 domain-containing protein</fullName>
    </recommendedName>
</protein>
<evidence type="ECO:0000313" key="3">
    <source>
        <dbReference type="Proteomes" id="UP001597119"/>
    </source>
</evidence>
<dbReference type="EMBL" id="JBHUDJ010000003">
    <property type="protein sequence ID" value="MFD1586935.1"/>
    <property type="molecule type" value="Genomic_DNA"/>
</dbReference>
<evidence type="ECO:0000256" key="1">
    <source>
        <dbReference type="SAM" id="Phobius"/>
    </source>
</evidence>
<evidence type="ECO:0008006" key="4">
    <source>
        <dbReference type="Google" id="ProtNLM"/>
    </source>
</evidence>
<feature type="transmembrane region" description="Helical" evidence="1">
    <location>
        <begin position="12"/>
        <end position="34"/>
    </location>
</feature>
<dbReference type="RefSeq" id="WP_247375719.1">
    <property type="nucleotide sequence ID" value="NZ_JALLGV010000001.1"/>
</dbReference>
<dbReference type="InterPro" id="IPR058440">
    <property type="entry name" value="DUF8127"/>
</dbReference>
<sequence>MPSGRSVLYRDVFLALLCVGLLTAPLWFAALHIGDSTYRYERVRVTADASGIAYATDDVTESRLPISHEVGCSSGSEIRICSLEQLVLDRGRIPSSFSHSTPNNTLEPGALGARYRYVLLNDTVYEAAYVTNTSAPRDDGMYPVALTLEPVSPERALRDVSVPVESASPVVARAAREGSATSHRNVPVPETPIRLEDGRIRPEDGRYYRVYLEGSDDPSSFTRFMLPFFAFLTGTVFLHHLSRRVELIYVGTSPHTERDENDGEE</sequence>
<gene>
    <name evidence="2" type="ORF">ACFR9U_08065</name>
</gene>
<organism evidence="2 3">
    <name type="scientific">Halorientalis brevis</name>
    <dbReference type="NCBI Taxonomy" id="1126241"/>
    <lineage>
        <taxon>Archaea</taxon>
        <taxon>Methanobacteriati</taxon>
        <taxon>Methanobacteriota</taxon>
        <taxon>Stenosarchaea group</taxon>
        <taxon>Halobacteria</taxon>
        <taxon>Halobacteriales</taxon>
        <taxon>Haloarculaceae</taxon>
        <taxon>Halorientalis</taxon>
    </lineage>
</organism>
<keyword evidence="3" id="KW-1185">Reference proteome</keyword>
<keyword evidence="1" id="KW-0472">Membrane</keyword>
<name>A0ABD6C9R0_9EURY</name>
<keyword evidence="1" id="KW-1133">Transmembrane helix</keyword>